<dbReference type="Gene3D" id="3.20.20.450">
    <property type="entry name" value="EAL domain"/>
    <property type="match status" value="1"/>
</dbReference>
<dbReference type="HOGENOM" id="CLU_100177_1_0_9"/>
<evidence type="ECO:0000313" key="2">
    <source>
        <dbReference type="EMBL" id="EEJ74838.1"/>
    </source>
</evidence>
<dbReference type="PROSITE" id="PS50883">
    <property type="entry name" value="EAL"/>
    <property type="match status" value="1"/>
</dbReference>
<evidence type="ECO:0000259" key="1">
    <source>
        <dbReference type="PROSITE" id="PS50883"/>
    </source>
</evidence>
<dbReference type="Proteomes" id="UP000003531">
    <property type="component" value="Unassembled WGS sequence"/>
</dbReference>
<reference evidence="2 3" key="1">
    <citation type="submission" date="2009-01" db="EMBL/GenBank/DDBJ databases">
        <authorList>
            <person name="Qin X."/>
            <person name="Bachman B."/>
            <person name="Battles P."/>
            <person name="Bell A."/>
            <person name="Bess C."/>
            <person name="Bickham C."/>
            <person name="Chaboub L."/>
            <person name="Chen D."/>
            <person name="Coyle M."/>
            <person name="Deiros D.R."/>
            <person name="Dinh H."/>
            <person name="Forbes L."/>
            <person name="Fowler G."/>
            <person name="Francisco L."/>
            <person name="Fu Q."/>
            <person name="Gubbala S."/>
            <person name="Hale W."/>
            <person name="Han Y."/>
            <person name="Hemphill L."/>
            <person name="Highlander S.K."/>
            <person name="Hirani K."/>
            <person name="Hogues M."/>
            <person name="Jackson L."/>
            <person name="Jakkamsetti A."/>
            <person name="Javaid M."/>
            <person name="Jiang H."/>
            <person name="Korchina V."/>
            <person name="Kovar C."/>
            <person name="Lara F."/>
            <person name="Lee S."/>
            <person name="Mata R."/>
            <person name="Mathew T."/>
            <person name="Moen C."/>
            <person name="Morales K."/>
            <person name="Munidasa M."/>
            <person name="Nazareth L."/>
            <person name="Ngo R."/>
            <person name="Nguyen L."/>
            <person name="Okwuonu G."/>
            <person name="Ongeri F."/>
            <person name="Patil S."/>
            <person name="Petrosino J."/>
            <person name="Pham C."/>
            <person name="Pham P."/>
            <person name="Pu L.-L."/>
            <person name="Puazo M."/>
            <person name="Raj R."/>
            <person name="Reid J."/>
            <person name="Rouhana J."/>
            <person name="Saada N."/>
            <person name="Shang Y."/>
            <person name="Simmons D."/>
            <person name="Thornton R."/>
            <person name="Warren J."/>
            <person name="Weissenberger G."/>
            <person name="Zhang J."/>
            <person name="Zhang L."/>
            <person name="Zhou C."/>
            <person name="Zhu D."/>
            <person name="Muzny D."/>
            <person name="Worley K."/>
            <person name="Gibbs R."/>
        </authorList>
    </citation>
    <scope>NUCLEOTIDE SEQUENCE [LARGE SCALE GENOMIC DNA]</scope>
    <source>
        <strain evidence="2 3">ATCC 11741</strain>
    </source>
</reference>
<dbReference type="EMBL" id="ACGT01000002">
    <property type="protein sequence ID" value="EEJ74838.1"/>
    <property type="molecule type" value="Genomic_DNA"/>
</dbReference>
<gene>
    <name evidence="2" type="ORF">HMPREF0545_0507</name>
</gene>
<dbReference type="InterPro" id="IPR035919">
    <property type="entry name" value="EAL_sf"/>
</dbReference>
<dbReference type="InterPro" id="IPR001633">
    <property type="entry name" value="EAL_dom"/>
</dbReference>
<name>C2EFT5_9LACO</name>
<dbReference type="PANTHER" id="PTHR33121:SF79">
    <property type="entry name" value="CYCLIC DI-GMP PHOSPHODIESTERASE PDED-RELATED"/>
    <property type="match status" value="1"/>
</dbReference>
<protein>
    <submittedName>
        <fullName evidence="2">Cyclic diguanylate phosphodiesterase (EAL) domain protein</fullName>
    </submittedName>
</protein>
<sequence>MGLDLTRGGDGMNSTLNIAPNNLTLAFQPIVRIVSEDTFEISDYEVLLRSKDKKSFPAAIFEKIVNNESCNQMFWGWFTPEIKKVLTDKKVRVDINIDPHQFLYQSTWDFLNKMVEYNQQITIEITERVSQELNLKKGLIDTVKHIKDLGYRVALDDISSGQYSFKVVQENIKGIDRVKLSLLIFNDDSTDSKTKNLFIMSWINFAKANNVELVIEGIEDNIAAKEMLCHNIKLQQGFFWQVPQDYISPKEVHNFKEFE</sequence>
<dbReference type="PATRIC" id="fig|1423799.3.peg.1596"/>
<evidence type="ECO:0000313" key="3">
    <source>
        <dbReference type="Proteomes" id="UP000003531"/>
    </source>
</evidence>
<organism evidence="2 3">
    <name type="scientific">Ligilactobacillus salivarius DSM 20555 = ATCC 11741</name>
    <dbReference type="NCBI Taxonomy" id="1423799"/>
    <lineage>
        <taxon>Bacteria</taxon>
        <taxon>Bacillati</taxon>
        <taxon>Bacillota</taxon>
        <taxon>Bacilli</taxon>
        <taxon>Lactobacillales</taxon>
        <taxon>Lactobacillaceae</taxon>
        <taxon>Ligilactobacillus</taxon>
    </lineage>
</organism>
<dbReference type="GO" id="GO:0071111">
    <property type="term" value="F:cyclic-guanylate-specific phosphodiesterase activity"/>
    <property type="evidence" value="ECO:0007669"/>
    <property type="project" value="InterPro"/>
</dbReference>
<accession>C2EFT5</accession>
<dbReference type="SUPFAM" id="SSF141868">
    <property type="entry name" value="EAL domain-like"/>
    <property type="match status" value="1"/>
</dbReference>
<comment type="caution">
    <text evidence="2">The sequence shown here is derived from an EMBL/GenBank/DDBJ whole genome shotgun (WGS) entry which is preliminary data.</text>
</comment>
<dbReference type="SMART" id="SM00052">
    <property type="entry name" value="EAL"/>
    <property type="match status" value="1"/>
</dbReference>
<dbReference type="AlphaFoldDB" id="C2EFT5"/>
<proteinExistence type="predicted"/>
<dbReference type="Pfam" id="PF00563">
    <property type="entry name" value="EAL"/>
    <property type="match status" value="1"/>
</dbReference>
<feature type="domain" description="EAL" evidence="1">
    <location>
        <begin position="5"/>
        <end position="257"/>
    </location>
</feature>
<dbReference type="InterPro" id="IPR050706">
    <property type="entry name" value="Cyclic-di-GMP_PDE-like"/>
</dbReference>
<dbReference type="PANTHER" id="PTHR33121">
    <property type="entry name" value="CYCLIC DI-GMP PHOSPHODIESTERASE PDEF"/>
    <property type="match status" value="1"/>
</dbReference>